<dbReference type="InParanoid" id="A0A0H2RCK8"/>
<dbReference type="Proteomes" id="UP000053477">
    <property type="component" value="Unassembled WGS sequence"/>
</dbReference>
<dbReference type="Gene3D" id="3.40.50.1820">
    <property type="entry name" value="alpha/beta hydrolase"/>
    <property type="match status" value="1"/>
</dbReference>
<proteinExistence type="predicted"/>
<feature type="domain" description="Alpha/beta hydrolase fold-3" evidence="1">
    <location>
        <begin position="58"/>
        <end position="198"/>
    </location>
</feature>
<dbReference type="OrthoDB" id="19653at2759"/>
<dbReference type="AlphaFoldDB" id="A0A0H2RCK8"/>
<keyword evidence="3" id="KW-1185">Reference proteome</keyword>
<evidence type="ECO:0000313" key="2">
    <source>
        <dbReference type="EMBL" id="KLO07238.1"/>
    </source>
</evidence>
<dbReference type="GO" id="GO:0016787">
    <property type="term" value="F:hydrolase activity"/>
    <property type="evidence" value="ECO:0007669"/>
    <property type="project" value="UniProtKB-KW"/>
</dbReference>
<evidence type="ECO:0000259" key="1">
    <source>
        <dbReference type="Pfam" id="PF07859"/>
    </source>
</evidence>
<dbReference type="SUPFAM" id="SSF53474">
    <property type="entry name" value="alpha/beta-Hydrolases"/>
    <property type="match status" value="1"/>
</dbReference>
<keyword evidence="2" id="KW-0378">Hydrolase</keyword>
<name>A0A0H2RCK8_9AGAM</name>
<dbReference type="InterPro" id="IPR029058">
    <property type="entry name" value="AB_hydrolase_fold"/>
</dbReference>
<protein>
    <submittedName>
        <fullName evidence="2">Alpha/beta-hydrolase</fullName>
    </submittedName>
</protein>
<dbReference type="InterPro" id="IPR050466">
    <property type="entry name" value="Carboxylest/Gibb_receptor"/>
</dbReference>
<reference evidence="2 3" key="1">
    <citation type="submission" date="2015-04" db="EMBL/GenBank/DDBJ databases">
        <title>Complete genome sequence of Schizopora paradoxa KUC8140, a cosmopolitan wood degrader in East Asia.</title>
        <authorList>
            <consortium name="DOE Joint Genome Institute"/>
            <person name="Min B."/>
            <person name="Park H."/>
            <person name="Jang Y."/>
            <person name="Kim J.-J."/>
            <person name="Kim K.H."/>
            <person name="Pangilinan J."/>
            <person name="Lipzen A."/>
            <person name="Riley R."/>
            <person name="Grigoriev I.V."/>
            <person name="Spatafora J.W."/>
            <person name="Choi I.-G."/>
        </authorList>
    </citation>
    <scope>NUCLEOTIDE SEQUENCE [LARGE SCALE GENOMIC DNA]</scope>
    <source>
        <strain evidence="2 3">KUC8140</strain>
    </source>
</reference>
<gene>
    <name evidence="2" type="ORF">SCHPADRAFT_945448</name>
</gene>
<evidence type="ECO:0000313" key="3">
    <source>
        <dbReference type="Proteomes" id="UP000053477"/>
    </source>
</evidence>
<dbReference type="EMBL" id="KQ086152">
    <property type="protein sequence ID" value="KLO07238.1"/>
    <property type="molecule type" value="Genomic_DNA"/>
</dbReference>
<accession>A0A0H2RCK8</accession>
<dbReference type="STRING" id="27342.A0A0H2RCK8"/>
<dbReference type="InterPro" id="IPR013094">
    <property type="entry name" value="AB_hydrolase_3"/>
</dbReference>
<dbReference type="PANTHER" id="PTHR23024:SF339">
    <property type="entry name" value="ALPHA_BETA HYDROLASE FOLD-3 DOMAIN-CONTAINING PROTEIN"/>
    <property type="match status" value="1"/>
</dbReference>
<dbReference type="PANTHER" id="PTHR23024">
    <property type="entry name" value="ARYLACETAMIDE DEACETYLASE"/>
    <property type="match status" value="1"/>
</dbReference>
<sequence>MPRVAVRGDDKFALFSISTFTYKVVDEHPILADVLIPKGLLALDRSSSEWTSKRPLMIRIHGGALVGGQRDYAPWCTGWLLSLALQHNAVIVAPDYRVIPESTVLDLLDDLDDFMQWIEKDLPSEIQNSTRSGDGKYLDVDPAKTLIAGDSGGGYCAIQMALSHFESSRHVPSAVKVRALVAIYPMLNLRAPHWTKSYPKYMMGAPPVPESVIDDHLATIRALPRKPVVTNAPVNGTSRGLLGLALFQHGRMGEFYGVDNEESNPSGDRVKRLHPEDRLKEGAKLPPTFFVHGANDSVVPVHFTDDFIELGRRYGSFVTRNSGNREAVMYAKVEGEHGFDYDLDPEEELWIKEGLDFIQESWLS</sequence>
<organism evidence="2 3">
    <name type="scientific">Schizopora paradoxa</name>
    <dbReference type="NCBI Taxonomy" id="27342"/>
    <lineage>
        <taxon>Eukaryota</taxon>
        <taxon>Fungi</taxon>
        <taxon>Dikarya</taxon>
        <taxon>Basidiomycota</taxon>
        <taxon>Agaricomycotina</taxon>
        <taxon>Agaricomycetes</taxon>
        <taxon>Hymenochaetales</taxon>
        <taxon>Schizoporaceae</taxon>
        <taxon>Schizopora</taxon>
    </lineage>
</organism>
<dbReference type="Pfam" id="PF07859">
    <property type="entry name" value="Abhydrolase_3"/>
    <property type="match status" value="1"/>
</dbReference>